<dbReference type="GO" id="GO:0003676">
    <property type="term" value="F:nucleic acid binding"/>
    <property type="evidence" value="ECO:0007669"/>
    <property type="project" value="InterPro"/>
</dbReference>
<dbReference type="AlphaFoldDB" id="A0A4Y4CWF7"/>
<dbReference type="SUPFAM" id="SSF52980">
    <property type="entry name" value="Restriction endonuclease-like"/>
    <property type="match status" value="1"/>
</dbReference>
<evidence type="ECO:0008006" key="3">
    <source>
        <dbReference type="Google" id="ProtNLM"/>
    </source>
</evidence>
<accession>A0A4Y4CWF7</accession>
<name>A0A4Y4CWF7_ZOORA</name>
<dbReference type="InterPro" id="IPR011335">
    <property type="entry name" value="Restrct_endonuc-II-like"/>
</dbReference>
<protein>
    <recommendedName>
        <fullName evidence="3">DUF1887 family protein</fullName>
    </recommendedName>
</protein>
<evidence type="ECO:0000313" key="1">
    <source>
        <dbReference type="EMBL" id="GEC97275.1"/>
    </source>
</evidence>
<dbReference type="Gene3D" id="3.40.1350.10">
    <property type="match status" value="1"/>
</dbReference>
<dbReference type="OrthoDB" id="5561245at2"/>
<evidence type="ECO:0000313" key="2">
    <source>
        <dbReference type="Proteomes" id="UP000318422"/>
    </source>
</evidence>
<dbReference type="EMBL" id="BJNV01000073">
    <property type="protein sequence ID" value="GEC97275.1"/>
    <property type="molecule type" value="Genomic_DNA"/>
</dbReference>
<keyword evidence="2" id="KW-1185">Reference proteome</keyword>
<gene>
    <name evidence="1" type="ORF">ZRA01_33480</name>
</gene>
<dbReference type="InterPro" id="IPR011856">
    <property type="entry name" value="tRNA_endonuc-like_dom_sf"/>
</dbReference>
<organism evidence="1 2">
    <name type="scientific">Zoogloea ramigera</name>
    <dbReference type="NCBI Taxonomy" id="350"/>
    <lineage>
        <taxon>Bacteria</taxon>
        <taxon>Pseudomonadati</taxon>
        <taxon>Pseudomonadota</taxon>
        <taxon>Betaproteobacteria</taxon>
        <taxon>Rhodocyclales</taxon>
        <taxon>Zoogloeaceae</taxon>
        <taxon>Zoogloea</taxon>
    </lineage>
</organism>
<reference evidence="1 2" key="1">
    <citation type="submission" date="2019-06" db="EMBL/GenBank/DDBJ databases">
        <title>Whole genome shotgun sequence of Zoogloea ramigera NBRC 15342.</title>
        <authorList>
            <person name="Hosoyama A."/>
            <person name="Uohara A."/>
            <person name="Ohji S."/>
            <person name="Ichikawa N."/>
        </authorList>
    </citation>
    <scope>NUCLEOTIDE SEQUENCE [LARGE SCALE GENOMIC DNA]</scope>
    <source>
        <strain evidence="1 2">NBRC 15342</strain>
    </source>
</reference>
<dbReference type="Proteomes" id="UP000318422">
    <property type="component" value="Unassembled WGS sequence"/>
</dbReference>
<sequence>MALIRCNKCGHVAEMAAEHIGTSVACPACGNETPAYDTVLFVRKVLQQYFALRDELQRLQAAQPGAVTPTAPTAAASAALDLHNTDQLASDAQHAAILDWFQRRQIQVRTNPDAVNTTGFFDEIAVEIGDNYPLYGEVIDKIRWGQQKDVPNFSLKLAERSQKDGQAINAFCKRLYDHTFLAKYYYQKPEKIGRGTLQSAPNIRRFFAGEWLEWFALMKLLAFFQEKRRAVSCTRNLSVIFPNEDLHELDVFFLVDGATPICIECKTGEFRQEIDKYLRLKKRLGIDRSQFILCCSGLSDEQAAGLSGMYELSFVSPAGLVAHLSKLF</sequence>
<proteinExistence type="predicted"/>
<comment type="caution">
    <text evidence="1">The sequence shown here is derived from an EMBL/GenBank/DDBJ whole genome shotgun (WGS) entry which is preliminary data.</text>
</comment>